<evidence type="ECO:0000313" key="1">
    <source>
        <dbReference type="EMBL" id="EPS25326.1"/>
    </source>
</evidence>
<protein>
    <submittedName>
        <fullName evidence="1">Uncharacterized protein</fullName>
    </submittedName>
</protein>
<name>S7Z9J4_PENO1</name>
<gene>
    <name evidence="1" type="ORF">PDE_00259</name>
</gene>
<accession>S7Z9J4</accession>
<organism evidence="1 2">
    <name type="scientific">Penicillium oxalicum (strain 114-2 / CGMCC 5302)</name>
    <name type="common">Penicillium decumbens</name>
    <dbReference type="NCBI Taxonomy" id="933388"/>
    <lineage>
        <taxon>Eukaryota</taxon>
        <taxon>Fungi</taxon>
        <taxon>Dikarya</taxon>
        <taxon>Ascomycota</taxon>
        <taxon>Pezizomycotina</taxon>
        <taxon>Eurotiomycetes</taxon>
        <taxon>Eurotiomycetidae</taxon>
        <taxon>Eurotiales</taxon>
        <taxon>Aspergillaceae</taxon>
        <taxon>Penicillium</taxon>
    </lineage>
</organism>
<evidence type="ECO:0000313" key="2">
    <source>
        <dbReference type="Proteomes" id="UP000019376"/>
    </source>
</evidence>
<dbReference type="EMBL" id="KB644408">
    <property type="protein sequence ID" value="EPS25326.1"/>
    <property type="molecule type" value="Genomic_DNA"/>
</dbReference>
<keyword evidence="2" id="KW-1185">Reference proteome</keyword>
<sequence>MRPRDGSMLEVGAARHVIDAVPFSLWDAQDREFRPPDESQWEWLFEKFNAQTISLRSWYMWIETDKPSQSIPLTIACKPVMFVGTGARTWKSLPESHHSNPRIEDPVSRLVLAKDDVSDKRTEFFFFLPHSHHSPTFEQLHTFRGGLLWSCAMAMTDSTSRNPYPASLQAGKLCSITRRNHFATICKVRPAQYMSHPLAQDDSNYLQGRKLTPGCRIETNLIGTVTADRPEFDIALVKLHPAASARFTNECNFQAKPPRSLRLGDLMEAGSWSEVDGMSSGLISMITVGRYFEKPQHFSNHSPVPFERWRSSSVNTVFGAINPTITEGIRGASIVDIESGGVGGLFHLFNGLECISAHLDNLIAEGWEVV</sequence>
<dbReference type="AlphaFoldDB" id="S7Z9J4"/>
<dbReference type="HOGENOM" id="CLU_051376_0_0_1"/>
<dbReference type="OrthoDB" id="5361958at2759"/>
<dbReference type="STRING" id="933388.S7Z9J4"/>
<proteinExistence type="predicted"/>
<reference evidence="1 2" key="1">
    <citation type="journal article" date="2013" name="PLoS ONE">
        <title>Genomic and secretomic analyses reveal unique features of the lignocellulolytic enzyme system of Penicillium decumbens.</title>
        <authorList>
            <person name="Liu G."/>
            <person name="Zhang L."/>
            <person name="Wei X."/>
            <person name="Zou G."/>
            <person name="Qin Y."/>
            <person name="Ma L."/>
            <person name="Li J."/>
            <person name="Zheng H."/>
            <person name="Wang S."/>
            <person name="Wang C."/>
            <person name="Xun L."/>
            <person name="Zhao G.-P."/>
            <person name="Zhou Z."/>
            <person name="Qu Y."/>
        </authorList>
    </citation>
    <scope>NUCLEOTIDE SEQUENCE [LARGE SCALE GENOMIC DNA]</scope>
    <source>
        <strain evidence="2">114-2 / CGMCC 5302</strain>
    </source>
</reference>
<dbReference type="PhylomeDB" id="S7Z9J4"/>
<dbReference type="Proteomes" id="UP000019376">
    <property type="component" value="Unassembled WGS sequence"/>
</dbReference>